<evidence type="ECO:0000256" key="5">
    <source>
        <dbReference type="ARBA" id="ARBA00022729"/>
    </source>
</evidence>
<keyword evidence="4" id="KW-0964">Secreted</keyword>
<dbReference type="InterPro" id="IPR003368">
    <property type="entry name" value="POMP_repeat"/>
</dbReference>
<evidence type="ECO:0000256" key="6">
    <source>
        <dbReference type="ARBA" id="ARBA00023136"/>
    </source>
</evidence>
<dbReference type="OrthoDB" id="18481at2157"/>
<evidence type="ECO:0000313" key="8">
    <source>
        <dbReference type="EMBL" id="SDA37087.1"/>
    </source>
</evidence>
<dbReference type="InterPro" id="IPR006626">
    <property type="entry name" value="PbH1"/>
</dbReference>
<evidence type="ECO:0000256" key="1">
    <source>
        <dbReference type="ARBA" id="ARBA00004196"/>
    </source>
</evidence>
<dbReference type="Pfam" id="PF02415">
    <property type="entry name" value="Chlam_PMP"/>
    <property type="match status" value="3"/>
</dbReference>
<evidence type="ECO:0000256" key="2">
    <source>
        <dbReference type="ARBA" id="ARBA00004442"/>
    </source>
</evidence>
<accession>A0A1G5UVL1</accession>
<keyword evidence="7" id="KW-0998">Cell outer membrane</keyword>
<dbReference type="InterPro" id="IPR012334">
    <property type="entry name" value="Pectin_lyas_fold"/>
</dbReference>
<proteinExistence type="predicted"/>
<dbReference type="NCBIfam" id="TIGR01376">
    <property type="entry name" value="POMP_repeat"/>
    <property type="match status" value="2"/>
</dbReference>
<evidence type="ECO:0000256" key="4">
    <source>
        <dbReference type="ARBA" id="ARBA00022525"/>
    </source>
</evidence>
<dbReference type="EMBL" id="FMXB01000001">
    <property type="protein sequence ID" value="SDA37087.1"/>
    <property type="molecule type" value="Genomic_DNA"/>
</dbReference>
<dbReference type="SMART" id="SM00710">
    <property type="entry name" value="PbH1"/>
    <property type="match status" value="15"/>
</dbReference>
<keyword evidence="6" id="KW-0472">Membrane</keyword>
<comment type="subcellular location">
    <subcellularLocation>
        <location evidence="1">Cell envelope</location>
    </subcellularLocation>
    <subcellularLocation>
        <location evidence="2">Cell outer membrane</location>
    </subcellularLocation>
    <subcellularLocation>
        <location evidence="3">Secreted</location>
    </subcellularLocation>
</comment>
<dbReference type="PANTHER" id="PTHR11319">
    <property type="entry name" value="G PROTEIN-COUPLED RECEPTOR-RELATED"/>
    <property type="match status" value="1"/>
</dbReference>
<dbReference type="RefSeq" id="WP_149730697.1">
    <property type="nucleotide sequence ID" value="NZ_FMXB01000001.1"/>
</dbReference>
<protein>
    <submittedName>
        <fullName evidence="8">Polymorphic outer membrane protein repeat-containing protein</fullName>
    </submittedName>
</protein>
<keyword evidence="5" id="KW-0732">Signal</keyword>
<keyword evidence="9" id="KW-1185">Reference proteome</keyword>
<dbReference type="InterPro" id="IPR011050">
    <property type="entry name" value="Pectin_lyase_fold/virulence"/>
</dbReference>
<sequence length="2432" mass="263843">MKKRLLISLCLVLVFYISIAGASAIGDNNQTLQTASDANEIMTYSIYEYDFNVDESNVTLSVSENEDLLTSGFLYVNGSVNESGTGGEDSPYKTISEAISASSEGDTIFIASGTYFGSDNIALTIDRELSIISYGNEDVIMDGEENSWIWHVSSSNVLIDGITFINAYASNGSAIYYESGSTNNIINNSKFINNYAASCAGAVFYYSGQNSQILNTIFENNTAYSGGAIYYYSTSNNITYINSVFINNSAQTGGALCFDNSIDNINLINLNFTNNKADYGSVLYAGGINSLNLSNDIFLDNQASSISLIPRVNIFNDTISAVWEGGNNIMNAIYASGLENIKLSNVTYWNGDGVVNSDDAEPVFGYSGQNITLEIYNAGNDELLFNETYTTDENASVLFNYSSLSKDNSFKYVIYHVEDSYYTSIEFTDEFNPIVGDFESLQYLVDQASENDVIELMCNYTYTIGIDTCEAITINKNNLTIRGNGNAIDALSQSGIFIIQSETFNLDNVTLKNAYSNGNGGAITFDGKVKDIKFINVTFESNYAELYGGAIFFECDVDGFEFVNATFKSNIAGSDGGAIAFDEEIDVSDGSFENVSFVNNTARYGGAIAYSNKMNASDITISDSEFISNSAKNGGAISYNGATLSNMAYVNVLFMNNANNQSSGSTTGGGAISYYSTTDSTNERIINSTFINNTATYGGGAIYYYSGSPRNYSIINTTFIDNRAKYFGGAIYFSSLKDGILTNITCINNRASIGGSAIFFIRECDNNEISNSIFVNNTGYTIYYYNPQTSGDRIVNSVFMNNDAVDIYASSPNVVANYNWFGNNASNYDKKPYHINSPITLDTWLFLNATADESAIYTGDIHYVKFVLGAYNQSSTSIIDEDYGELTQINLDLTSVNETLSKDQSLVGEDVKFYADTVGTGSITAGYFNAEYTIEFTSALGNSSVAIEDLSVYYGTTIEIIADCIGAKSIIPKLYDAEENDITDDYLEYDGFNITIKNTLNIGTYTLNVTTVVDEDNFNPVSNSSTITVNMASSSVTINNVTDGVYNTTTPVIDYVVVNETSVSFNINNVSGIVVANITSVSDLEIALLALDCGNYTVSIFNAKNENINASNATSGEFVIYRASTAVTINDVTNGVYNTTAPDVDYSVINETSVTFMIENENGTVIENMDIANLTAELIKLNAGDYNITIINNEYGNFNASNDTKAFTIIKANSTVYLDDYGALYGEIVNLTAICENATGIVAVIYDENATYYDLEIDGFNITVAGLLLGHYIINVTTLTDGNYNNASISSNLYIYANSGVTVNDVNAIYNETITAIAVCDNATGIMATVYDENGSEVSADIMIDGFNITISGLGAGNYTLNVTTIVEGYFIPASNSSRIYVKRTSSTIILEEHIDSIYGDVIEIEADCINATGISAKVYDKDGNNVSADIMIDGFNITISGLDAGNYTLNVTTVTDNNHFPSSNVSIISVNKTNSSVYIEDFSGIVGQVILLDAICENATGVTVKLYDDNGTEYSNNIIVGEFKLVIFNLPSGHYIINVTTLVDNNHNPADNSSNLEIKIESTVYVDNIAVTYNETVNLEAVCSNAIGINATLYDENASEVPADIMIDGFNITISGLDAGNYILNTTTIVEGYFASVTVSSSVIVNKANSTVYINDSAMVYGNVIDLTAVCENATAINATIYDENYDTVDANITIDGFNIIINDLNSGNYTLVLTTIVSDNYNSATVNSSVYVDKANSTIGLENADINYGDVLNITAICENATAINATIYDENGDVVDANIIIEDFNIIINDLNAGNYTLEVTNLVDDNHYNASACSSVIVNKVNITLILSNASDINPTESEIIVVGLSDLNIDGNLTYTIDGLTYAVEDFIITLDNLAEGNYTVLVELVNDTNYNYASNYTTFTVSKVDYNISVDSEDIKVNETSYVVIKLPGDATGNVTLTVNNDTQVILINESTVFGLNGILSMVIAKDNLTAGNYSVVAIYNGNDKYNPSNAATNFTVSKFDDYPVELTFENNTISIALPEDATGNVSVEIANFTFSGEIVVGDVIIDVSVLDDGTYAANVYYPGDNKYGEYADSINISVSTYIRLTAPSVVKYYGGSERLYVYLLDKDGQGIPDKTIIISINGMTYSRVTDENGVASLALNLGSGEYDVLVKYAEKEVISVNTTVTVKTTVNGTDIVKMFRNDTQYYATFHDSNGNYLANGAEVNFNINGVFYTRYIYGNNGLARLNINLNQGEYIITAINPVTGEMSSNNITVLSRIVENNDLVKYYRNDSQYVVRIIGDDGKPVGAAESVRFNINGVFYTRSTDENGYVKMNINLQPGDYVITAEYNGCMVSNNIVVKPVLYANDLIKKYGTSDQFRALLIDGHGYPYAGQQITFNIHGVFYNRITDVDGYASLNIKLGAAVDEYIITSTYNGASISNKIIIEP</sequence>
<gene>
    <name evidence="8" type="ORF">SAMN02910315_00038</name>
</gene>
<dbReference type="SUPFAM" id="SSF51126">
    <property type="entry name" value="Pectin lyase-like"/>
    <property type="match status" value="3"/>
</dbReference>
<evidence type="ECO:0000256" key="7">
    <source>
        <dbReference type="ARBA" id="ARBA00023237"/>
    </source>
</evidence>
<organism evidence="8 9">
    <name type="scientific">Methanobrevibacter millerae</name>
    <dbReference type="NCBI Taxonomy" id="230361"/>
    <lineage>
        <taxon>Archaea</taxon>
        <taxon>Methanobacteriati</taxon>
        <taxon>Methanobacteriota</taxon>
        <taxon>Methanomada group</taxon>
        <taxon>Methanobacteria</taxon>
        <taxon>Methanobacteriales</taxon>
        <taxon>Methanobacteriaceae</taxon>
        <taxon>Methanobrevibacter</taxon>
    </lineage>
</organism>
<dbReference type="GO" id="GO:0005576">
    <property type="term" value="C:extracellular region"/>
    <property type="evidence" value="ECO:0007669"/>
    <property type="project" value="UniProtKB-SubCell"/>
</dbReference>
<dbReference type="Gene3D" id="2.160.20.10">
    <property type="entry name" value="Single-stranded right-handed beta-helix, Pectin lyase-like"/>
    <property type="match status" value="1"/>
</dbReference>
<dbReference type="Proteomes" id="UP000323439">
    <property type="component" value="Unassembled WGS sequence"/>
</dbReference>
<evidence type="ECO:0000313" key="9">
    <source>
        <dbReference type="Proteomes" id="UP000323439"/>
    </source>
</evidence>
<reference evidence="8 9" key="1">
    <citation type="submission" date="2016-10" db="EMBL/GenBank/DDBJ databases">
        <authorList>
            <person name="Varghese N."/>
            <person name="Submissions S."/>
        </authorList>
    </citation>
    <scope>NUCLEOTIDE SEQUENCE [LARGE SCALE GENOMIC DNA]</scope>
    <source>
        <strain evidence="8 9">DSM 16643</strain>
    </source>
</reference>
<evidence type="ECO:0000256" key="3">
    <source>
        <dbReference type="ARBA" id="ARBA00004613"/>
    </source>
</evidence>
<dbReference type="PANTHER" id="PTHR11319:SF35">
    <property type="entry name" value="OUTER MEMBRANE PROTEIN PMPC-RELATED"/>
    <property type="match status" value="1"/>
</dbReference>
<name>A0A1G5UVL1_9EURY</name>